<keyword evidence="8" id="KW-0325">Glycoprotein</keyword>
<evidence type="ECO:0000256" key="2">
    <source>
        <dbReference type="ARBA" id="ARBA00006148"/>
    </source>
</evidence>
<accession>A0AAV5TH25</accession>
<feature type="transmembrane region" description="Helical" evidence="9">
    <location>
        <begin position="118"/>
        <end position="142"/>
    </location>
</feature>
<feature type="non-terminal residue" evidence="10">
    <location>
        <position position="1"/>
    </location>
</feature>
<dbReference type="GO" id="GO:0015501">
    <property type="term" value="F:glutamate:sodium symporter activity"/>
    <property type="evidence" value="ECO:0007669"/>
    <property type="project" value="TreeGrafter"/>
</dbReference>
<feature type="transmembrane region" description="Helical" evidence="9">
    <location>
        <begin position="285"/>
        <end position="311"/>
    </location>
</feature>
<dbReference type="Gene3D" id="1.10.3860.10">
    <property type="entry name" value="Sodium:dicarboxylate symporter"/>
    <property type="match status" value="1"/>
</dbReference>
<evidence type="ECO:0000256" key="9">
    <source>
        <dbReference type="RuleBase" id="RU361216"/>
    </source>
</evidence>
<dbReference type="InterPro" id="IPR018107">
    <property type="entry name" value="Na-dicarboxylate_symporter_CS"/>
</dbReference>
<evidence type="ECO:0000256" key="8">
    <source>
        <dbReference type="ARBA" id="ARBA00023180"/>
    </source>
</evidence>
<feature type="transmembrane region" description="Helical" evidence="9">
    <location>
        <begin position="241"/>
        <end position="265"/>
    </location>
</feature>
<evidence type="ECO:0000256" key="4">
    <source>
        <dbReference type="ARBA" id="ARBA00022692"/>
    </source>
</evidence>
<keyword evidence="6 9" id="KW-1133">Transmembrane helix</keyword>
<dbReference type="GO" id="GO:0015175">
    <property type="term" value="F:neutral L-amino acid transmembrane transporter activity"/>
    <property type="evidence" value="ECO:0007669"/>
    <property type="project" value="TreeGrafter"/>
</dbReference>
<evidence type="ECO:0000256" key="7">
    <source>
        <dbReference type="ARBA" id="ARBA00023136"/>
    </source>
</evidence>
<comment type="similarity">
    <text evidence="2 9">Belongs to the dicarboxylate/amino acid:cation symporter (DAACS) (TC 2.A.23) family.</text>
</comment>
<keyword evidence="4 9" id="KW-0812">Transmembrane</keyword>
<protein>
    <recommendedName>
        <fullName evidence="9">Amino acid transporter</fullName>
    </recommendedName>
</protein>
<dbReference type="PANTHER" id="PTHR11958">
    <property type="entry name" value="SODIUM/DICARBOXYLATE SYMPORTER-RELATED"/>
    <property type="match status" value="1"/>
</dbReference>
<organism evidence="10 11">
    <name type="scientific">Pristionchus entomophagus</name>
    <dbReference type="NCBI Taxonomy" id="358040"/>
    <lineage>
        <taxon>Eukaryota</taxon>
        <taxon>Metazoa</taxon>
        <taxon>Ecdysozoa</taxon>
        <taxon>Nematoda</taxon>
        <taxon>Chromadorea</taxon>
        <taxon>Rhabditida</taxon>
        <taxon>Rhabditina</taxon>
        <taxon>Diplogasteromorpha</taxon>
        <taxon>Diplogasteroidea</taxon>
        <taxon>Neodiplogasteridae</taxon>
        <taxon>Pristionchus</taxon>
    </lineage>
</organism>
<evidence type="ECO:0000313" key="11">
    <source>
        <dbReference type="Proteomes" id="UP001432027"/>
    </source>
</evidence>
<evidence type="ECO:0000256" key="1">
    <source>
        <dbReference type="ARBA" id="ARBA00004141"/>
    </source>
</evidence>
<dbReference type="InterPro" id="IPR001991">
    <property type="entry name" value="Na-dicarboxylate_symporter"/>
</dbReference>
<gene>
    <name evidence="10" type="ORF">PENTCL1PPCAC_15776</name>
</gene>
<comment type="subcellular location">
    <subcellularLocation>
        <location evidence="1 9">Membrane</location>
        <topology evidence="1 9">Multi-pass membrane protein</topology>
    </subcellularLocation>
</comment>
<dbReference type="EMBL" id="BTSX01000004">
    <property type="protein sequence ID" value="GMS93601.1"/>
    <property type="molecule type" value="Genomic_DNA"/>
</dbReference>
<dbReference type="PANTHER" id="PTHR11958:SF99">
    <property type="entry name" value="SODIUM-DEPENDENT EXCITATORY AMINO ACID TRANSPORTER GLT-6-RELATED"/>
    <property type="match status" value="1"/>
</dbReference>
<dbReference type="PROSITE" id="PS00713">
    <property type="entry name" value="NA_DICARBOXYL_SYMP_1"/>
    <property type="match status" value="1"/>
</dbReference>
<reference evidence="10" key="1">
    <citation type="submission" date="2023-10" db="EMBL/GenBank/DDBJ databases">
        <title>Genome assembly of Pristionchus species.</title>
        <authorList>
            <person name="Yoshida K."/>
            <person name="Sommer R.J."/>
        </authorList>
    </citation>
    <scope>NUCLEOTIDE SEQUENCE</scope>
    <source>
        <strain evidence="10">RS0144</strain>
    </source>
</reference>
<evidence type="ECO:0000256" key="5">
    <source>
        <dbReference type="ARBA" id="ARBA00022847"/>
    </source>
</evidence>
<dbReference type="AlphaFoldDB" id="A0AAV5TH25"/>
<feature type="transmembrane region" description="Helical" evidence="9">
    <location>
        <begin position="46"/>
        <end position="64"/>
    </location>
</feature>
<dbReference type="PROSITE" id="PS00714">
    <property type="entry name" value="NA_DICARBOXYL_SYMP_2"/>
    <property type="match status" value="1"/>
</dbReference>
<keyword evidence="3 9" id="KW-0813">Transport</keyword>
<feature type="transmembrane region" description="Helical" evidence="9">
    <location>
        <begin position="84"/>
        <end position="106"/>
    </location>
</feature>
<evidence type="ECO:0000256" key="3">
    <source>
        <dbReference type="ARBA" id="ARBA00022448"/>
    </source>
</evidence>
<dbReference type="GO" id="GO:0005313">
    <property type="term" value="F:L-glutamate transmembrane transporter activity"/>
    <property type="evidence" value="ECO:0007669"/>
    <property type="project" value="TreeGrafter"/>
</dbReference>
<dbReference type="Pfam" id="PF00375">
    <property type="entry name" value="SDF"/>
    <property type="match status" value="1"/>
</dbReference>
<evidence type="ECO:0000313" key="10">
    <source>
        <dbReference type="EMBL" id="GMS93601.1"/>
    </source>
</evidence>
<evidence type="ECO:0000256" key="6">
    <source>
        <dbReference type="ARBA" id="ARBA00022989"/>
    </source>
</evidence>
<dbReference type="InterPro" id="IPR036458">
    <property type="entry name" value="Na:dicarbo_symporter_sf"/>
</dbReference>
<dbReference type="GO" id="GO:0005886">
    <property type="term" value="C:plasma membrane"/>
    <property type="evidence" value="ECO:0007669"/>
    <property type="project" value="TreeGrafter"/>
</dbReference>
<name>A0AAV5TH25_9BILA</name>
<keyword evidence="11" id="KW-1185">Reference proteome</keyword>
<keyword evidence="5 9" id="KW-0769">Symport</keyword>
<dbReference type="InterPro" id="IPR050746">
    <property type="entry name" value="DAACS"/>
</dbReference>
<proteinExistence type="inferred from homology"/>
<keyword evidence="7 9" id="KW-0472">Membrane</keyword>
<dbReference type="PRINTS" id="PR00173">
    <property type="entry name" value="EDTRNSPORT"/>
</dbReference>
<sequence length="489" mass="52682">APSSPRPTHITVLSVDNAAIKPPEKETQATIITTPPKFRNALRENLLLVLTVTSVIAGISLGLALRSIDLSPIALQLINFPGEIFMQVLKMMVLPLIFTSIISSLSQMESGNAGKMGLMTLAYYATTAVIASAIGIFFVTMIQPGTAANLPHTGAKGSLSTRDVEPIDTFLDLFRNMFPDNIFKATFQRVATRYDRVNGTELVKEVVDGPGTNILGVLVFCVFFGLVTSRLGERVRIVVDFFIALDAIIMEWIEVLMWFAPFGILSLISGNLLEVEDLAGTFLTLALYVFTVLFGLFTHILIVTPSLFVLLTRKSPLPVYKTMLQPFAIAFGTASSGAALPTSISCLKESGIDSRIANFVPPLGNTLNVDGNALYEAVAVIFIAQLNNIHLSFANVITISITATLASMGSGSVPAGLVTMVLILNTVGLPVKDISLIVTVDWLIDRIRTAINVMGDGFATSVIAHNVDVDLKQEEGYREIANGAKMEEV</sequence>
<comment type="caution">
    <text evidence="10">The sequence shown here is derived from an EMBL/GenBank/DDBJ whole genome shotgun (WGS) entry which is preliminary data.</text>
</comment>
<dbReference type="Proteomes" id="UP001432027">
    <property type="component" value="Unassembled WGS sequence"/>
</dbReference>
<dbReference type="SUPFAM" id="SSF118215">
    <property type="entry name" value="Proton glutamate symport protein"/>
    <property type="match status" value="1"/>
</dbReference>
<feature type="transmembrane region" description="Helical" evidence="9">
    <location>
        <begin position="211"/>
        <end position="229"/>
    </location>
</feature>